<protein>
    <submittedName>
        <fullName evidence="3">Transthyretin/hydroxyisourate hydrolase domain-containing protein</fullName>
    </submittedName>
</protein>
<dbReference type="Proteomes" id="UP000046395">
    <property type="component" value="Unassembled WGS sequence"/>
</dbReference>
<dbReference type="Gene3D" id="2.60.40.3330">
    <property type="match status" value="1"/>
</dbReference>
<dbReference type="PANTHER" id="PTHR21700">
    <property type="entry name" value="TRANSTHYRETIN-LIKE FAMILY PROTEIN-RELATED"/>
    <property type="match status" value="1"/>
</dbReference>
<dbReference type="WBParaSite" id="TMUE_2000007055.1">
    <property type="protein sequence ID" value="TMUE_2000007055.1"/>
    <property type="gene ID" value="WBGene00291441"/>
</dbReference>
<keyword evidence="2" id="KW-1185">Reference proteome</keyword>
<organism evidence="2 3">
    <name type="scientific">Trichuris muris</name>
    <name type="common">Mouse whipworm</name>
    <dbReference type="NCBI Taxonomy" id="70415"/>
    <lineage>
        <taxon>Eukaryota</taxon>
        <taxon>Metazoa</taxon>
        <taxon>Ecdysozoa</taxon>
        <taxon>Nematoda</taxon>
        <taxon>Enoplea</taxon>
        <taxon>Dorylaimia</taxon>
        <taxon>Trichinellida</taxon>
        <taxon>Trichuridae</taxon>
        <taxon>Trichuris</taxon>
    </lineage>
</organism>
<evidence type="ECO:0000313" key="3">
    <source>
        <dbReference type="WBParaSite" id="TMUE_2000007055.1"/>
    </source>
</evidence>
<proteinExistence type="inferred from homology"/>
<accession>A0A5S6QIR3</accession>
<dbReference type="InterPro" id="IPR038479">
    <property type="entry name" value="Transthyretin-like_sf"/>
</dbReference>
<reference evidence="3" key="1">
    <citation type="submission" date="2019-12" db="UniProtKB">
        <authorList>
            <consortium name="WormBaseParasite"/>
        </authorList>
    </citation>
    <scope>IDENTIFICATION</scope>
</reference>
<dbReference type="GO" id="GO:0009986">
    <property type="term" value="C:cell surface"/>
    <property type="evidence" value="ECO:0007669"/>
    <property type="project" value="InterPro"/>
</dbReference>
<dbReference type="AlphaFoldDB" id="A0A5S6QIR3"/>
<evidence type="ECO:0000256" key="1">
    <source>
        <dbReference type="ARBA" id="ARBA00010112"/>
    </source>
</evidence>
<evidence type="ECO:0000313" key="2">
    <source>
        <dbReference type="Proteomes" id="UP000046395"/>
    </source>
</evidence>
<dbReference type="Pfam" id="PF01060">
    <property type="entry name" value="TTR-52"/>
    <property type="match status" value="1"/>
</dbReference>
<name>A0A5S6QIR3_TRIMR</name>
<dbReference type="InterPro" id="IPR001534">
    <property type="entry name" value="Transthyretin-like"/>
</dbReference>
<comment type="similarity">
    <text evidence="1">Belongs to the nematode transthyretin-like family.</text>
</comment>
<sequence length="107" mass="11957">MCGDTPANKVTVKLIERDLVIDDTLATAETDEEGSFHLDGTDNETGVIEPVLKIYHQCLSKKLCKRRWVIEIPEKYISTPEGPGIVFDIGTVNLEIKLEEDKKCTPP</sequence>